<dbReference type="Proteomes" id="UP001177670">
    <property type="component" value="Unassembled WGS sequence"/>
</dbReference>
<proteinExistence type="predicted"/>
<evidence type="ECO:0000313" key="3">
    <source>
        <dbReference type="Proteomes" id="UP001177670"/>
    </source>
</evidence>
<dbReference type="EMBL" id="JAHYIQ010000013">
    <property type="protein sequence ID" value="KAK1126861.1"/>
    <property type="molecule type" value="Genomic_DNA"/>
</dbReference>
<protein>
    <submittedName>
        <fullName evidence="2">Uncharacterized protein</fullName>
    </submittedName>
</protein>
<gene>
    <name evidence="2" type="ORF">K0M31_004482</name>
</gene>
<name>A0AA40KNJ5_9HYME</name>
<reference evidence="2" key="1">
    <citation type="submission" date="2021-10" db="EMBL/GenBank/DDBJ databases">
        <title>Melipona bicolor Genome sequencing and assembly.</title>
        <authorList>
            <person name="Araujo N.S."/>
            <person name="Arias M.C."/>
        </authorList>
    </citation>
    <scope>NUCLEOTIDE SEQUENCE</scope>
    <source>
        <strain evidence="2">USP_2M_L1-L4_2017</strain>
        <tissue evidence="2">Whole body</tissue>
    </source>
</reference>
<evidence type="ECO:0000313" key="2">
    <source>
        <dbReference type="EMBL" id="KAK1126861.1"/>
    </source>
</evidence>
<evidence type="ECO:0000256" key="1">
    <source>
        <dbReference type="SAM" id="MobiDB-lite"/>
    </source>
</evidence>
<feature type="region of interest" description="Disordered" evidence="1">
    <location>
        <begin position="28"/>
        <end position="51"/>
    </location>
</feature>
<comment type="caution">
    <text evidence="2">The sequence shown here is derived from an EMBL/GenBank/DDBJ whole genome shotgun (WGS) entry which is preliminary data.</text>
</comment>
<accession>A0AA40KNJ5</accession>
<sequence>ESGRMSRYPDNVSRDFAKLPSERTVDAVARRAAERDRPLSNTKYEKHMVPR</sequence>
<feature type="non-terminal residue" evidence="2">
    <location>
        <position position="1"/>
    </location>
</feature>
<dbReference type="AlphaFoldDB" id="A0AA40KNJ5"/>
<keyword evidence="3" id="KW-1185">Reference proteome</keyword>
<organism evidence="2 3">
    <name type="scientific">Melipona bicolor</name>
    <dbReference type="NCBI Taxonomy" id="60889"/>
    <lineage>
        <taxon>Eukaryota</taxon>
        <taxon>Metazoa</taxon>
        <taxon>Ecdysozoa</taxon>
        <taxon>Arthropoda</taxon>
        <taxon>Hexapoda</taxon>
        <taxon>Insecta</taxon>
        <taxon>Pterygota</taxon>
        <taxon>Neoptera</taxon>
        <taxon>Endopterygota</taxon>
        <taxon>Hymenoptera</taxon>
        <taxon>Apocrita</taxon>
        <taxon>Aculeata</taxon>
        <taxon>Apoidea</taxon>
        <taxon>Anthophila</taxon>
        <taxon>Apidae</taxon>
        <taxon>Melipona</taxon>
    </lineage>
</organism>